<dbReference type="Proteomes" id="UP000677234">
    <property type="component" value="Chromosome"/>
</dbReference>
<feature type="transmembrane region" description="Helical" evidence="8">
    <location>
        <begin position="214"/>
        <end position="234"/>
    </location>
</feature>
<keyword evidence="7 8" id="KW-0472">Membrane</keyword>
<keyword evidence="5 8" id="KW-0812">Transmembrane</keyword>
<feature type="transmembrane region" description="Helical" evidence="8">
    <location>
        <begin position="184"/>
        <end position="202"/>
    </location>
</feature>
<organism evidence="9 11">
    <name type="scientific">Brevibacillus composti</name>
    <dbReference type="NCBI Taxonomy" id="2796470"/>
    <lineage>
        <taxon>Bacteria</taxon>
        <taxon>Bacillati</taxon>
        <taxon>Bacillota</taxon>
        <taxon>Bacilli</taxon>
        <taxon>Bacillales</taxon>
        <taxon>Paenibacillaceae</taxon>
        <taxon>Brevibacillus</taxon>
    </lineage>
</organism>
<keyword evidence="6 8" id="KW-1133">Transmembrane helix</keyword>
<dbReference type="GO" id="GO:0016020">
    <property type="term" value="C:membrane"/>
    <property type="evidence" value="ECO:0007669"/>
    <property type="project" value="UniProtKB-SubCell"/>
</dbReference>
<dbReference type="PANTHER" id="PTHR34975:SF2">
    <property type="entry name" value="SPORE GERMINATION PROTEIN A2"/>
    <property type="match status" value="1"/>
</dbReference>
<feature type="transmembrane region" description="Helical" evidence="8">
    <location>
        <begin position="7"/>
        <end position="26"/>
    </location>
</feature>
<evidence type="ECO:0000256" key="8">
    <source>
        <dbReference type="SAM" id="Phobius"/>
    </source>
</evidence>
<comment type="similarity">
    <text evidence="2">Belongs to the amino acid-polyamine-organocation (APC) superfamily. Spore germination protein (SGP) (TC 2.A.3.9) family.</text>
</comment>
<dbReference type="KEGG" id="bcop:JD108_04245"/>
<evidence type="ECO:0000256" key="4">
    <source>
        <dbReference type="ARBA" id="ARBA00022544"/>
    </source>
</evidence>
<dbReference type="EMBL" id="CP066308">
    <property type="protein sequence ID" value="QQE75150.1"/>
    <property type="molecule type" value="Genomic_DNA"/>
</dbReference>
<dbReference type="AlphaFoldDB" id="A0A7T5JPJ2"/>
<dbReference type="Proteomes" id="UP000595847">
    <property type="component" value="Chromosome"/>
</dbReference>
<name>A0A7T5JPJ2_9BACL</name>
<feature type="transmembrane region" description="Helical" evidence="8">
    <location>
        <begin position="330"/>
        <end position="352"/>
    </location>
</feature>
<evidence type="ECO:0000313" key="10">
    <source>
        <dbReference type="EMBL" id="QUO42238.1"/>
    </source>
</evidence>
<evidence type="ECO:0000256" key="7">
    <source>
        <dbReference type="ARBA" id="ARBA00023136"/>
    </source>
</evidence>
<sequence>MRNGISFVQVVFILMLSNGLINHVIIIPHLLDAAGRDAWISVLAILPLYLLLIGMIVFTQHVSGKEPILKWVQSQYGRGINWLLTSLLALYLFMIAVITIKDILIWVNLTFAPRIPMIILAVVFGAVCLINALFGIRSISMLSVFLLPVVVILGFFVMTTNFQYKDYSYLLPMLEFGWEPVVRGMVYAGTGFSEILLFLLLTPYIGPEVNFKKMALLGFIQVWLTLGPLIGAIAEFGPQEAAKLRFPAYEEWRLVKIGLYIEHVDFFSIYQWFSGAFIRVSLVLFLLGDLFRLPQSRGRVRFLVLISLLAIGSSLWPYNDIWFYQILSRYLLPGLLALSLFLSVTFTLLALFSRRKEQTDEQQSTPESL</sequence>
<dbReference type="EMBL" id="CP073708">
    <property type="protein sequence ID" value="QUO42238.1"/>
    <property type="molecule type" value="Genomic_DNA"/>
</dbReference>
<dbReference type="GO" id="GO:0009847">
    <property type="term" value="P:spore germination"/>
    <property type="evidence" value="ECO:0007669"/>
    <property type="project" value="InterPro"/>
</dbReference>
<reference evidence="10" key="2">
    <citation type="submission" date="2021-04" db="EMBL/GenBank/DDBJ databases">
        <title>Brevibacillus composti FJAT-54423, complete genome.</title>
        <authorList>
            <person name="Tang R."/>
        </authorList>
    </citation>
    <scope>NUCLEOTIDE SEQUENCE</scope>
    <source>
        <strain evidence="10">FJAT-54424</strain>
    </source>
</reference>
<keyword evidence="12" id="KW-1185">Reference proteome</keyword>
<dbReference type="NCBIfam" id="TIGR00912">
    <property type="entry name" value="2A0309"/>
    <property type="match status" value="1"/>
</dbReference>
<protein>
    <submittedName>
        <fullName evidence="9">Endospore germination permease</fullName>
    </submittedName>
</protein>
<evidence type="ECO:0000256" key="3">
    <source>
        <dbReference type="ARBA" id="ARBA00022448"/>
    </source>
</evidence>
<dbReference type="InterPro" id="IPR004761">
    <property type="entry name" value="Spore_GerAB"/>
</dbReference>
<feature type="transmembrane region" description="Helical" evidence="8">
    <location>
        <begin position="115"/>
        <end position="134"/>
    </location>
</feature>
<evidence type="ECO:0000256" key="2">
    <source>
        <dbReference type="ARBA" id="ARBA00007998"/>
    </source>
</evidence>
<feature type="transmembrane region" description="Helical" evidence="8">
    <location>
        <begin position="38"/>
        <end position="58"/>
    </location>
</feature>
<dbReference type="RefSeq" id="WP_198828680.1">
    <property type="nucleotide sequence ID" value="NZ_CP066308.1"/>
</dbReference>
<evidence type="ECO:0000256" key="1">
    <source>
        <dbReference type="ARBA" id="ARBA00004141"/>
    </source>
</evidence>
<evidence type="ECO:0000256" key="6">
    <source>
        <dbReference type="ARBA" id="ARBA00022989"/>
    </source>
</evidence>
<feature type="transmembrane region" description="Helical" evidence="8">
    <location>
        <begin position="141"/>
        <end position="164"/>
    </location>
</feature>
<comment type="subcellular location">
    <subcellularLocation>
        <location evidence="1">Membrane</location>
        <topology evidence="1">Multi-pass membrane protein</topology>
    </subcellularLocation>
</comment>
<evidence type="ECO:0000313" key="11">
    <source>
        <dbReference type="Proteomes" id="UP000595847"/>
    </source>
</evidence>
<proteinExistence type="inferred from homology"/>
<dbReference type="PANTHER" id="PTHR34975">
    <property type="entry name" value="SPORE GERMINATION PROTEIN A2"/>
    <property type="match status" value="1"/>
</dbReference>
<feature type="transmembrane region" description="Helical" evidence="8">
    <location>
        <begin position="79"/>
        <end position="100"/>
    </location>
</feature>
<accession>A0A7T5JPJ2</accession>
<evidence type="ECO:0000313" key="12">
    <source>
        <dbReference type="Proteomes" id="UP000677234"/>
    </source>
</evidence>
<feature type="transmembrane region" description="Helical" evidence="8">
    <location>
        <begin position="300"/>
        <end position="318"/>
    </location>
</feature>
<evidence type="ECO:0000313" key="9">
    <source>
        <dbReference type="EMBL" id="QQE75150.1"/>
    </source>
</evidence>
<feature type="transmembrane region" description="Helical" evidence="8">
    <location>
        <begin position="269"/>
        <end position="288"/>
    </location>
</feature>
<gene>
    <name evidence="9" type="ORF">JD108_04245</name>
    <name evidence="10" type="ORF">KDJ56_04245</name>
</gene>
<keyword evidence="4" id="KW-0309">Germination</keyword>
<evidence type="ECO:0000256" key="5">
    <source>
        <dbReference type="ARBA" id="ARBA00022692"/>
    </source>
</evidence>
<keyword evidence="3" id="KW-0813">Transport</keyword>
<dbReference type="Pfam" id="PF03845">
    <property type="entry name" value="Spore_permease"/>
    <property type="match status" value="1"/>
</dbReference>
<reference evidence="9 11" key="1">
    <citation type="submission" date="2020-12" db="EMBL/GenBank/DDBJ databases">
        <title>strain FJAT-54423T represents a novel species of the genus Brevibacillus.</title>
        <authorList>
            <person name="Tang R."/>
        </authorList>
    </citation>
    <scope>NUCLEOTIDE SEQUENCE [LARGE SCALE GENOMIC DNA]</scope>
    <source>
        <strain evidence="9 11">FJAT-54423</strain>
    </source>
</reference>